<reference evidence="3 4" key="1">
    <citation type="journal article" date="2015" name="Nature">
        <title>rRNA introns, odd ribosomes, and small enigmatic genomes across a large radiation of phyla.</title>
        <authorList>
            <person name="Brown C.T."/>
            <person name="Hug L.A."/>
            <person name="Thomas B.C."/>
            <person name="Sharon I."/>
            <person name="Castelle C.J."/>
            <person name="Singh A."/>
            <person name="Wilkins M.J."/>
            <person name="Williams K.H."/>
            <person name="Banfield J.F."/>
        </authorList>
    </citation>
    <scope>NUCLEOTIDE SEQUENCE [LARGE SCALE GENOMIC DNA]</scope>
</reference>
<feature type="chain" id="PRO_5002538341" evidence="2">
    <location>
        <begin position="24"/>
        <end position="442"/>
    </location>
</feature>
<accession>A0A0G1L360</accession>
<dbReference type="AlphaFoldDB" id="A0A0G1L360"/>
<comment type="caution">
    <text evidence="3">The sequence shown here is derived from an EMBL/GenBank/DDBJ whole genome shotgun (WGS) entry which is preliminary data.</text>
</comment>
<feature type="region of interest" description="Disordered" evidence="1">
    <location>
        <begin position="368"/>
        <end position="391"/>
    </location>
</feature>
<feature type="compositionally biased region" description="Low complexity" evidence="1">
    <location>
        <begin position="375"/>
        <end position="388"/>
    </location>
</feature>
<dbReference type="Proteomes" id="UP000034368">
    <property type="component" value="Unassembled WGS sequence"/>
</dbReference>
<evidence type="ECO:0000256" key="2">
    <source>
        <dbReference type="SAM" id="SignalP"/>
    </source>
</evidence>
<organism evidence="3 4">
    <name type="scientific">Candidatus Yanofskybacteria bacterium GW2011_GWB1_45_11</name>
    <dbReference type="NCBI Taxonomy" id="1619026"/>
    <lineage>
        <taxon>Bacteria</taxon>
        <taxon>Candidatus Yanofskyibacteriota</taxon>
    </lineage>
</organism>
<gene>
    <name evidence="3" type="ORF">UW90_C0005G0005</name>
</gene>
<evidence type="ECO:0000313" key="3">
    <source>
        <dbReference type="EMBL" id="KKT90150.1"/>
    </source>
</evidence>
<dbReference type="EMBL" id="LCKD01000005">
    <property type="protein sequence ID" value="KKT90150.1"/>
    <property type="molecule type" value="Genomic_DNA"/>
</dbReference>
<keyword evidence="2" id="KW-0732">Signal</keyword>
<protein>
    <submittedName>
        <fullName evidence="3">Uncharacterized protein</fullName>
    </submittedName>
</protein>
<name>A0A0G1L360_9BACT</name>
<feature type="signal peptide" evidence="2">
    <location>
        <begin position="1"/>
        <end position="23"/>
    </location>
</feature>
<sequence>MKFTSIILIISLLGISLPVESSAAVANYLIGGSSCVAGGVASAKFQSYVDGGVNWLETKGINFIKNGVIGLFKKPVLASKPITDKLGGLVGIGAVPVSDKQTQEEVRSILKNSKDKEAVRDVIARCVAREVLNAAVSGILNLARTAGRDGGPTYVKNWRTFQANALYRGEDFFRAQLSNSNLCNYIDKEVKKTFGVKKKTSVPSNNARYGSLDSLSGKTNCTMPNNFSYEDYQKNFGENGGWEAFNRLLEPQNNYYGVLFQSLDELEAQKSAELSADINEAVSGKGFTSKRGNNATESCISKGVNGRCIAYKDIKTPGSIIEANVSAALQSEFNWISSATQLGSIIEVGTNLLLRRLSDLGDSTESHEFYSGNLPDLPDPSSFPSEDSGGIGSGDNRDQCILGCSNLIDSADAFRACIAQCDGGLGGSDNTPGDGDVIRQSQ</sequence>
<evidence type="ECO:0000256" key="1">
    <source>
        <dbReference type="SAM" id="MobiDB-lite"/>
    </source>
</evidence>
<dbReference type="PROSITE" id="PS51257">
    <property type="entry name" value="PROKAR_LIPOPROTEIN"/>
    <property type="match status" value="1"/>
</dbReference>
<evidence type="ECO:0000313" key="4">
    <source>
        <dbReference type="Proteomes" id="UP000034368"/>
    </source>
</evidence>
<proteinExistence type="predicted"/>